<protein>
    <submittedName>
        <fullName evidence="1">Uncharacterized protein</fullName>
    </submittedName>
</protein>
<evidence type="ECO:0000313" key="2">
    <source>
        <dbReference type="Proteomes" id="UP001164390"/>
    </source>
</evidence>
<organism evidence="1 2">
    <name type="scientific">Solicola gregarius</name>
    <dbReference type="NCBI Taxonomy" id="2908642"/>
    <lineage>
        <taxon>Bacteria</taxon>
        <taxon>Bacillati</taxon>
        <taxon>Actinomycetota</taxon>
        <taxon>Actinomycetes</taxon>
        <taxon>Propionibacteriales</taxon>
        <taxon>Nocardioidaceae</taxon>
        <taxon>Solicola</taxon>
    </lineage>
</organism>
<accession>A0AA46TJ80</accession>
<dbReference type="Proteomes" id="UP001164390">
    <property type="component" value="Chromosome"/>
</dbReference>
<name>A0AA46TJ80_9ACTN</name>
<dbReference type="KEGG" id="sgrg:L0C25_04465"/>
<sequence>MARPPLRSPAGGTTYQVYFKVPAGDGEPWKTAVAGDTRGFGAADLREPQ</sequence>
<reference evidence="1" key="1">
    <citation type="submission" date="2022-01" db="EMBL/GenBank/DDBJ databases">
        <title>Nocardioidaceae gen. sp. A5X3R13.</title>
        <authorList>
            <person name="Lopez Marin M.A."/>
            <person name="Uhlik O."/>
        </authorList>
    </citation>
    <scope>NUCLEOTIDE SEQUENCE</scope>
    <source>
        <strain evidence="1">A5X3R13</strain>
    </source>
</reference>
<keyword evidence="2" id="KW-1185">Reference proteome</keyword>
<dbReference type="RefSeq" id="WP_271635226.1">
    <property type="nucleotide sequence ID" value="NZ_CP094970.1"/>
</dbReference>
<evidence type="ECO:0000313" key="1">
    <source>
        <dbReference type="EMBL" id="UYM06337.1"/>
    </source>
</evidence>
<dbReference type="EMBL" id="CP094970">
    <property type="protein sequence ID" value="UYM06337.1"/>
    <property type="molecule type" value="Genomic_DNA"/>
</dbReference>
<dbReference type="AlphaFoldDB" id="A0AA46TJ80"/>
<gene>
    <name evidence="1" type="ORF">L0C25_04465</name>
</gene>
<proteinExistence type="predicted"/>